<name>A0ACC2ZTK3_9EURO</name>
<keyword evidence="2" id="KW-1185">Reference proteome</keyword>
<evidence type="ECO:0000313" key="2">
    <source>
        <dbReference type="Proteomes" id="UP001172386"/>
    </source>
</evidence>
<dbReference type="Proteomes" id="UP001172386">
    <property type="component" value="Unassembled WGS sequence"/>
</dbReference>
<comment type="caution">
    <text evidence="1">The sequence shown here is derived from an EMBL/GenBank/DDBJ whole genome shotgun (WGS) entry which is preliminary data.</text>
</comment>
<protein>
    <submittedName>
        <fullName evidence="1">Uncharacterized protein</fullName>
    </submittedName>
</protein>
<sequence>MSTHLDRAMQHPPRIAVIGAGPAGLTAALILHRDGHRVSVYEGEASGQQRTQGGTLDLHDDSGQVALQRAGLLEAFRAVARHEGQEVRMGDPWSGEITTGGFGPEGSKDKPEIDRGDLRQLLLDALPAETVQWGHSLTELVPAQTNGHSLRFANGVQREADIVIGADGAWSKVRAALSACQPLPTGITFFEGWIERPAADIAAMVGQGSLFCFGGEEALFVQRNSRDRLCVYAALKCSSEWLDAQIAEHGMRTLVTGRYAGWAPNLRRVLEACTDFVRRPIYSLPADFHWPPRDGVTLIGDAAHLMPPVGVGVNLAMLDASDVAMALCARPDAISAMHDAEAVVCERARALMPDAIEGFQRWFITERDAPSG</sequence>
<dbReference type="EMBL" id="JAPDRQ010000303">
    <property type="protein sequence ID" value="KAJ9650847.1"/>
    <property type="molecule type" value="Genomic_DNA"/>
</dbReference>
<reference evidence="1" key="1">
    <citation type="submission" date="2022-10" db="EMBL/GenBank/DDBJ databases">
        <title>Culturing micro-colonial fungi from biological soil crusts in the Mojave desert and describing Neophaeococcomyces mojavensis, and introducing the new genera and species Taxawa tesnikishii.</title>
        <authorList>
            <person name="Kurbessoian T."/>
            <person name="Stajich J.E."/>
        </authorList>
    </citation>
    <scope>NUCLEOTIDE SEQUENCE</scope>
    <source>
        <strain evidence="1">JES_112</strain>
    </source>
</reference>
<evidence type="ECO:0000313" key="1">
    <source>
        <dbReference type="EMBL" id="KAJ9650847.1"/>
    </source>
</evidence>
<gene>
    <name evidence="1" type="ORF">H2198_009864</name>
</gene>
<organism evidence="1 2">
    <name type="scientific">Neophaeococcomyces mojaviensis</name>
    <dbReference type="NCBI Taxonomy" id="3383035"/>
    <lineage>
        <taxon>Eukaryota</taxon>
        <taxon>Fungi</taxon>
        <taxon>Dikarya</taxon>
        <taxon>Ascomycota</taxon>
        <taxon>Pezizomycotina</taxon>
        <taxon>Eurotiomycetes</taxon>
        <taxon>Chaetothyriomycetidae</taxon>
        <taxon>Chaetothyriales</taxon>
        <taxon>Chaetothyriales incertae sedis</taxon>
        <taxon>Neophaeococcomyces</taxon>
    </lineage>
</organism>
<accession>A0ACC2ZTK3</accession>
<proteinExistence type="predicted"/>